<gene>
    <name evidence="2" type="ORF">H9968_01745</name>
</gene>
<sequence>MRQMSQAKVDKQKEYKKNRKKILAKEKRKSRVLKWIGYLCLVCIIGGVGFSFYQKFNPAPEENTSAFYNLIATDSYGILQPSLSE</sequence>
<evidence type="ECO:0000313" key="2">
    <source>
        <dbReference type="EMBL" id="HIZ38637.1"/>
    </source>
</evidence>
<dbReference type="AlphaFoldDB" id="A0A9D2EJG3"/>
<reference evidence="2" key="1">
    <citation type="journal article" date="2021" name="PeerJ">
        <title>Extensive microbial diversity within the chicken gut microbiome revealed by metagenomics and culture.</title>
        <authorList>
            <person name="Gilroy R."/>
            <person name="Ravi A."/>
            <person name="Getino M."/>
            <person name="Pursley I."/>
            <person name="Horton D.L."/>
            <person name="Alikhan N.F."/>
            <person name="Baker D."/>
            <person name="Gharbi K."/>
            <person name="Hall N."/>
            <person name="Watson M."/>
            <person name="Adriaenssens E.M."/>
            <person name="Foster-Nyarko E."/>
            <person name="Jarju S."/>
            <person name="Secka A."/>
            <person name="Antonio M."/>
            <person name="Oren A."/>
            <person name="Chaudhuri R.R."/>
            <person name="La Ragione R."/>
            <person name="Hildebrand F."/>
            <person name="Pallen M.J."/>
        </authorList>
    </citation>
    <scope>NUCLEOTIDE SEQUENCE</scope>
    <source>
        <strain evidence="2">CHK179-28034</strain>
    </source>
</reference>
<dbReference type="EMBL" id="DXBR01000020">
    <property type="protein sequence ID" value="HIZ38637.1"/>
    <property type="molecule type" value="Genomic_DNA"/>
</dbReference>
<comment type="caution">
    <text evidence="2">The sequence shown here is derived from an EMBL/GenBank/DDBJ whole genome shotgun (WGS) entry which is preliminary data.</text>
</comment>
<feature type="transmembrane region" description="Helical" evidence="1">
    <location>
        <begin position="35"/>
        <end position="53"/>
    </location>
</feature>
<accession>A0A9D2EJG3</accession>
<protein>
    <submittedName>
        <fullName evidence="2">Uncharacterized protein</fullName>
    </submittedName>
</protein>
<evidence type="ECO:0000256" key="1">
    <source>
        <dbReference type="SAM" id="Phobius"/>
    </source>
</evidence>
<organism evidence="2 3">
    <name type="scientific">Candidatus Anaerobutyricum stercoris</name>
    <dbReference type="NCBI Taxonomy" id="2838457"/>
    <lineage>
        <taxon>Bacteria</taxon>
        <taxon>Bacillati</taxon>
        <taxon>Bacillota</taxon>
        <taxon>Clostridia</taxon>
        <taxon>Lachnospirales</taxon>
        <taxon>Lachnospiraceae</taxon>
        <taxon>Anaerobutyricum</taxon>
    </lineage>
</organism>
<dbReference type="Proteomes" id="UP000824049">
    <property type="component" value="Unassembled WGS sequence"/>
</dbReference>
<proteinExistence type="predicted"/>
<evidence type="ECO:0000313" key="3">
    <source>
        <dbReference type="Proteomes" id="UP000824049"/>
    </source>
</evidence>
<keyword evidence="1" id="KW-0472">Membrane</keyword>
<keyword evidence="1" id="KW-0812">Transmembrane</keyword>
<reference evidence="2" key="2">
    <citation type="submission" date="2021-04" db="EMBL/GenBank/DDBJ databases">
        <authorList>
            <person name="Gilroy R."/>
        </authorList>
    </citation>
    <scope>NUCLEOTIDE SEQUENCE</scope>
    <source>
        <strain evidence="2">CHK179-28034</strain>
    </source>
</reference>
<name>A0A9D2EJG3_9FIRM</name>
<keyword evidence="1" id="KW-1133">Transmembrane helix</keyword>